<dbReference type="PRINTS" id="PR01365">
    <property type="entry name" value="TELOMERASERT"/>
</dbReference>
<dbReference type="GO" id="GO:0003964">
    <property type="term" value="F:RNA-directed DNA polymerase activity"/>
    <property type="evidence" value="ECO:0007669"/>
    <property type="project" value="UniProtKB-KW"/>
</dbReference>
<keyword evidence="9 13" id="KW-0779">Telomere</keyword>
<reference evidence="16 17" key="1">
    <citation type="submission" date="2024-02" db="EMBL/GenBank/DDBJ databases">
        <title>Discinaceae phylogenomics.</title>
        <authorList>
            <person name="Dirks A.C."/>
            <person name="James T.Y."/>
        </authorList>
    </citation>
    <scope>NUCLEOTIDE SEQUENCE [LARGE SCALE GENOMIC DNA]</scope>
    <source>
        <strain evidence="16 17">ACD0624</strain>
    </source>
</reference>
<accession>A0ABR3GID6</accession>
<keyword evidence="8 13" id="KW-0460">Magnesium</keyword>
<keyword evidence="6 13" id="KW-0548">Nucleotidyltransferase</keyword>
<evidence type="ECO:0000256" key="3">
    <source>
        <dbReference type="ARBA" id="ARBA00016182"/>
    </source>
</evidence>
<sequence>MQMFKEYTLREEEIAAVNKNPKPGVEENVPKRLKGITFELVARMQKLHERCSYHALLKYYCPVWPCDEGVSDKRVAIPENEPSNSAHASSNIASQVRAERSSPSTTNNVDEPPSSCVSVVKQREAFTDFASTSGEVSAFARAVIGKVIPREFWGKGAGGEANEKITMDNVDRFVKLRRYESFSLHDVMQRLKYQLTEFNWLCPPNTPPTSKLSPSDTLKRRQLLAEFLYWLFDSFLVPLLRANFYITESGVHRNHLFYFRHDVWQRLSEPALGKLKTDMFVELGTEEARQILNSRELGFAQVRLLPKEQGIRPIMNLRKRGLKPDKWRGKEKMALAPSINSLMTPVYNVLAFEKSRNADKMGSSMFSPSEMYLKLKSFQAHLKEKGWFGQKLYFVKVDVQSCFDTIPQEKLLKVIKYIFNEDEYRIARHTEIKPPLNVTGTKPMKKFVARAGLAEEFGRFEDHAKAEVGSGRKKQTVFVDNVVHQFKEAGILLGLLEEHVQHNIIKIREKFFHQKNGIPQGSVLSSILCNFFYGDLEKNKLSFTLDEDGLLLRLIDDFLFITLNRDNAESFLKIMHQGHPEYGAFVSIDKTLVNFEMSFDGRKVNRLVGTLEFPYCGNVINTKTLDVRKDRERRVEINVDDLLTVTYSKGAGKALHRKTLQSFKIQINPMFFDTDFNSLQTVLKNIFHSFVETAMKLHRTAQALTSSRKPPQSLLIKITSDLLELAFVMVQNSCRESRCQVTRTQVRWLGAKAFKKTLAKKQTKYRELLKWLDETILKTKVEGMAVRVSCLGDDPFQSFRY</sequence>
<name>A0ABR3GID6_9PEZI</name>
<dbReference type="InterPro" id="IPR049139">
    <property type="entry name" value="TERT_C"/>
</dbReference>
<evidence type="ECO:0000256" key="12">
    <source>
        <dbReference type="ARBA" id="ARBA00048173"/>
    </source>
</evidence>
<evidence type="ECO:0000256" key="5">
    <source>
        <dbReference type="ARBA" id="ARBA00022679"/>
    </source>
</evidence>
<gene>
    <name evidence="16" type="primary">EST2</name>
    <name evidence="16" type="ORF">Q9L58_005323</name>
</gene>
<dbReference type="Proteomes" id="UP001447188">
    <property type="component" value="Unassembled WGS sequence"/>
</dbReference>
<dbReference type="CDD" id="cd01648">
    <property type="entry name" value="TERT"/>
    <property type="match status" value="1"/>
</dbReference>
<dbReference type="PANTHER" id="PTHR12066:SF0">
    <property type="entry name" value="TELOMERASE REVERSE TRANSCRIPTASE"/>
    <property type="match status" value="1"/>
</dbReference>
<organism evidence="16 17">
    <name type="scientific">Discina gigas</name>
    <dbReference type="NCBI Taxonomy" id="1032678"/>
    <lineage>
        <taxon>Eukaryota</taxon>
        <taxon>Fungi</taxon>
        <taxon>Dikarya</taxon>
        <taxon>Ascomycota</taxon>
        <taxon>Pezizomycotina</taxon>
        <taxon>Pezizomycetes</taxon>
        <taxon>Pezizales</taxon>
        <taxon>Discinaceae</taxon>
        <taxon>Discina</taxon>
    </lineage>
</organism>
<evidence type="ECO:0000256" key="9">
    <source>
        <dbReference type="ARBA" id="ARBA00022895"/>
    </source>
</evidence>
<evidence type="ECO:0000256" key="4">
    <source>
        <dbReference type="ARBA" id="ARBA00022454"/>
    </source>
</evidence>
<comment type="subcellular location">
    <subcellularLocation>
        <location evidence="13">Nucleus</location>
    </subcellularLocation>
    <subcellularLocation>
        <location evidence="13">Chromosome</location>
        <location evidence="13">Telomere</location>
    </subcellularLocation>
</comment>
<dbReference type="InterPro" id="IPR003545">
    <property type="entry name" value="Telomerase_RT"/>
</dbReference>
<evidence type="ECO:0000259" key="15">
    <source>
        <dbReference type="PROSITE" id="PS50878"/>
    </source>
</evidence>
<evidence type="ECO:0000256" key="8">
    <source>
        <dbReference type="ARBA" id="ARBA00022842"/>
    </source>
</evidence>
<dbReference type="Gene3D" id="1.10.357.90">
    <property type="match status" value="1"/>
</dbReference>
<evidence type="ECO:0000313" key="17">
    <source>
        <dbReference type="Proteomes" id="UP001447188"/>
    </source>
</evidence>
<evidence type="ECO:0000256" key="13">
    <source>
        <dbReference type="RuleBase" id="RU365061"/>
    </source>
</evidence>
<feature type="region of interest" description="Disordered" evidence="14">
    <location>
        <begin position="78"/>
        <end position="114"/>
    </location>
</feature>
<proteinExistence type="inferred from homology"/>
<evidence type="ECO:0000256" key="6">
    <source>
        <dbReference type="ARBA" id="ARBA00022695"/>
    </source>
</evidence>
<feature type="domain" description="Reverse transcriptase" evidence="15">
    <location>
        <begin position="286"/>
        <end position="620"/>
    </location>
</feature>
<protein>
    <recommendedName>
        <fullName evidence="3 13">Telomerase reverse transcriptase</fullName>
        <ecNumber evidence="2 13">2.7.7.49</ecNumber>
    </recommendedName>
    <alternativeName>
        <fullName evidence="13">Telomerase catalytic subunit</fullName>
    </alternativeName>
</protein>
<evidence type="ECO:0000256" key="10">
    <source>
        <dbReference type="ARBA" id="ARBA00022918"/>
    </source>
</evidence>
<evidence type="ECO:0000256" key="1">
    <source>
        <dbReference type="ARBA" id="ARBA00008001"/>
    </source>
</evidence>
<dbReference type="EMBL" id="JBBBZM010000064">
    <property type="protein sequence ID" value="KAL0635689.1"/>
    <property type="molecule type" value="Genomic_DNA"/>
</dbReference>
<dbReference type="EC" id="2.7.7.49" evidence="2 13"/>
<keyword evidence="5 13" id="KW-0808">Transferase</keyword>
<keyword evidence="17" id="KW-1185">Reference proteome</keyword>
<comment type="caution">
    <text evidence="16">The sequence shown here is derived from an EMBL/GenBank/DDBJ whole genome shotgun (WGS) entry which is preliminary data.</text>
</comment>
<dbReference type="Gene3D" id="3.30.70.2630">
    <property type="match status" value="1"/>
</dbReference>
<comment type="similarity">
    <text evidence="1 13">Belongs to the reverse transcriptase family. Telomerase subfamily.</text>
</comment>
<dbReference type="PROSITE" id="PS50878">
    <property type="entry name" value="RT_POL"/>
    <property type="match status" value="1"/>
</dbReference>
<comment type="catalytic activity">
    <reaction evidence="12 13">
        <text>DNA(n) + a 2'-deoxyribonucleoside 5'-triphosphate = DNA(n+1) + diphosphate</text>
        <dbReference type="Rhea" id="RHEA:22508"/>
        <dbReference type="Rhea" id="RHEA-COMP:17339"/>
        <dbReference type="Rhea" id="RHEA-COMP:17340"/>
        <dbReference type="ChEBI" id="CHEBI:33019"/>
        <dbReference type="ChEBI" id="CHEBI:61560"/>
        <dbReference type="ChEBI" id="CHEBI:173112"/>
        <dbReference type="EC" id="2.7.7.49"/>
    </reaction>
</comment>
<dbReference type="InterPro" id="IPR000477">
    <property type="entry name" value="RT_dom"/>
</dbReference>
<dbReference type="SMART" id="SM00975">
    <property type="entry name" value="Telomerase_RBD"/>
    <property type="match status" value="1"/>
</dbReference>
<evidence type="ECO:0000256" key="14">
    <source>
        <dbReference type="SAM" id="MobiDB-lite"/>
    </source>
</evidence>
<evidence type="ECO:0000256" key="11">
    <source>
        <dbReference type="ARBA" id="ARBA00023242"/>
    </source>
</evidence>
<dbReference type="PANTHER" id="PTHR12066">
    <property type="entry name" value="TELOMERASE REVERSE TRANSCRIPTASE"/>
    <property type="match status" value="1"/>
</dbReference>
<dbReference type="Gene3D" id="1.10.132.70">
    <property type="match status" value="1"/>
</dbReference>
<dbReference type="Pfam" id="PF21399">
    <property type="entry name" value="TERT_C"/>
    <property type="match status" value="1"/>
</dbReference>
<evidence type="ECO:0000256" key="7">
    <source>
        <dbReference type="ARBA" id="ARBA00022723"/>
    </source>
</evidence>
<keyword evidence="4 13" id="KW-0158">Chromosome</keyword>
<evidence type="ECO:0000256" key="2">
    <source>
        <dbReference type="ARBA" id="ARBA00012493"/>
    </source>
</evidence>
<feature type="compositionally biased region" description="Low complexity" evidence="14">
    <location>
        <begin position="83"/>
        <end position="94"/>
    </location>
</feature>
<keyword evidence="7 13" id="KW-0479">Metal-binding</keyword>
<comment type="function">
    <text evidence="13">Telomerase is a ribonucleoprotein enzyme essential for the replication of chromosome termini in most eukaryotes. It elongates telomeres. It is a reverse transcriptase that adds simple sequence repeats to chromosome ends by copying a template sequence within the RNA component of the enzyme.</text>
</comment>
<dbReference type="InterPro" id="IPR021891">
    <property type="entry name" value="Telomerase_RBD"/>
</dbReference>
<evidence type="ECO:0000313" key="16">
    <source>
        <dbReference type="EMBL" id="KAL0635689.1"/>
    </source>
</evidence>
<keyword evidence="10 13" id="KW-0695">RNA-directed DNA polymerase</keyword>
<dbReference type="Pfam" id="PF12009">
    <property type="entry name" value="Telomerase_RBD"/>
    <property type="match status" value="1"/>
</dbReference>
<keyword evidence="11 13" id="KW-0539">Nucleus</keyword>